<reference evidence="7" key="1">
    <citation type="journal article" date="2012" name="Nature">
        <title>The tomato genome sequence provides insights into fleshy fruit evolution.</title>
        <authorList>
            <consortium name="Tomato Genome Consortium"/>
        </authorList>
    </citation>
    <scope>NUCLEOTIDE SEQUENCE [LARGE SCALE GENOMIC DNA]</scope>
    <source>
        <strain evidence="7">cv. Heinz 1706</strain>
    </source>
</reference>
<dbReference type="Gramene" id="Solyc03g118583.1.1">
    <property type="protein sequence ID" value="Solyc03g118583.1.1"/>
    <property type="gene ID" value="Solyc03g118583.1"/>
</dbReference>
<dbReference type="AlphaFoldDB" id="A0A3Q7FSJ3"/>
<accession>A0A3Q7FSJ3</accession>
<protein>
    <recommendedName>
        <fullName evidence="9">Cytochrome P450</fullName>
    </recommendedName>
</protein>
<name>A0A3Q7FSJ3_SOLLC</name>
<dbReference type="SUPFAM" id="SSF48264">
    <property type="entry name" value="Cytochrome P450"/>
    <property type="match status" value="1"/>
</dbReference>
<comment type="similarity">
    <text evidence="1">Belongs to the cytochrome P450 family.</text>
</comment>
<reference evidence="7" key="2">
    <citation type="submission" date="2019-01" db="UniProtKB">
        <authorList>
            <consortium name="EnsemblPlants"/>
        </authorList>
    </citation>
    <scope>IDENTIFICATION</scope>
    <source>
        <strain evidence="7">cv. Heinz 1706</strain>
    </source>
</reference>
<keyword evidence="8" id="KW-1185">Reference proteome</keyword>
<organism evidence="7">
    <name type="scientific">Solanum lycopersicum</name>
    <name type="common">Tomato</name>
    <name type="synonym">Lycopersicon esculentum</name>
    <dbReference type="NCBI Taxonomy" id="4081"/>
    <lineage>
        <taxon>Eukaryota</taxon>
        <taxon>Viridiplantae</taxon>
        <taxon>Streptophyta</taxon>
        <taxon>Embryophyta</taxon>
        <taxon>Tracheophyta</taxon>
        <taxon>Spermatophyta</taxon>
        <taxon>Magnoliopsida</taxon>
        <taxon>eudicotyledons</taxon>
        <taxon>Gunneridae</taxon>
        <taxon>Pentapetalae</taxon>
        <taxon>asterids</taxon>
        <taxon>lamiids</taxon>
        <taxon>Solanales</taxon>
        <taxon>Solanaceae</taxon>
        <taxon>Solanoideae</taxon>
        <taxon>Solaneae</taxon>
        <taxon>Solanum</taxon>
        <taxon>Solanum subgen. Lycopersicon</taxon>
    </lineage>
</organism>
<evidence type="ECO:0000256" key="3">
    <source>
        <dbReference type="ARBA" id="ARBA00022723"/>
    </source>
</evidence>
<dbReference type="GO" id="GO:0020037">
    <property type="term" value="F:heme binding"/>
    <property type="evidence" value="ECO:0007669"/>
    <property type="project" value="InterPro"/>
</dbReference>
<dbReference type="GO" id="GO:0005506">
    <property type="term" value="F:iron ion binding"/>
    <property type="evidence" value="ECO:0007669"/>
    <property type="project" value="InterPro"/>
</dbReference>
<evidence type="ECO:0000256" key="1">
    <source>
        <dbReference type="ARBA" id="ARBA00010617"/>
    </source>
</evidence>
<evidence type="ECO:0000313" key="7">
    <source>
        <dbReference type="EnsemblPlants" id="Solyc03g118583.1.1"/>
    </source>
</evidence>
<dbReference type="InterPro" id="IPR036396">
    <property type="entry name" value="Cyt_P450_sf"/>
</dbReference>
<evidence type="ECO:0000256" key="4">
    <source>
        <dbReference type="ARBA" id="ARBA00023002"/>
    </source>
</evidence>
<keyword evidence="3" id="KW-0479">Metal-binding</keyword>
<dbReference type="STRING" id="4081.A0A3Q7FSJ3"/>
<dbReference type="PANTHER" id="PTHR47953:SF16">
    <property type="entry name" value="CYTOCHROME P450 71D8"/>
    <property type="match status" value="1"/>
</dbReference>
<dbReference type="Proteomes" id="UP000004994">
    <property type="component" value="Chromosome 3"/>
</dbReference>
<keyword evidence="5" id="KW-0408">Iron</keyword>
<evidence type="ECO:0000256" key="6">
    <source>
        <dbReference type="ARBA" id="ARBA00023033"/>
    </source>
</evidence>
<dbReference type="PANTHER" id="PTHR47953">
    <property type="entry name" value="OS08G0105600 PROTEIN"/>
    <property type="match status" value="1"/>
</dbReference>
<dbReference type="GO" id="GO:0016705">
    <property type="term" value="F:oxidoreductase activity, acting on paired donors, with incorporation or reduction of molecular oxygen"/>
    <property type="evidence" value="ECO:0007669"/>
    <property type="project" value="InterPro"/>
</dbReference>
<evidence type="ECO:0000256" key="5">
    <source>
        <dbReference type="ARBA" id="ARBA00023004"/>
    </source>
</evidence>
<proteinExistence type="inferred from homology"/>
<keyword evidence="2" id="KW-0349">Heme</keyword>
<dbReference type="InParanoid" id="A0A3Q7FSJ3"/>
<evidence type="ECO:0000256" key="2">
    <source>
        <dbReference type="ARBA" id="ARBA00022617"/>
    </source>
</evidence>
<evidence type="ECO:0008006" key="9">
    <source>
        <dbReference type="Google" id="ProtNLM"/>
    </source>
</evidence>
<keyword evidence="6" id="KW-0503">Monooxygenase</keyword>
<sequence length="90" mass="10323">MYHYSDTGTCPYGDYWRKMRNICILELLSTKMVKSFDSIGQAEMLSLISSINSMPDSLINLSDKIFWFAGLFLGRDKLMMLIKEITLLTG</sequence>
<dbReference type="EnsemblPlants" id="Solyc03g118583.1.1">
    <property type="protein sequence ID" value="Solyc03g118583.1.1"/>
    <property type="gene ID" value="Solyc03g118583.1"/>
</dbReference>
<evidence type="ECO:0000313" key="8">
    <source>
        <dbReference type="Proteomes" id="UP000004994"/>
    </source>
</evidence>
<keyword evidence="4" id="KW-0560">Oxidoreductase</keyword>
<dbReference type="GO" id="GO:0004497">
    <property type="term" value="F:monooxygenase activity"/>
    <property type="evidence" value="ECO:0007669"/>
    <property type="project" value="UniProtKB-KW"/>
</dbReference>
<dbReference type="InterPro" id="IPR052306">
    <property type="entry name" value="CYP450_71D"/>
</dbReference>